<evidence type="ECO:0000313" key="5">
    <source>
        <dbReference type="Proteomes" id="UP000244855"/>
    </source>
</evidence>
<dbReference type="GO" id="GO:0016491">
    <property type="term" value="F:oxidoreductase activity"/>
    <property type="evidence" value="ECO:0007669"/>
    <property type="project" value="UniProtKB-KW"/>
</dbReference>
<reference evidence="4 5" key="1">
    <citation type="journal article" date="2018" name="Sci. Rep.">
        <title>Comparative genomics provides insights into the lifestyle and reveals functional heterogeneity of dark septate endophytic fungi.</title>
        <authorList>
            <person name="Knapp D.G."/>
            <person name="Nemeth J.B."/>
            <person name="Barry K."/>
            <person name="Hainaut M."/>
            <person name="Henrissat B."/>
            <person name="Johnson J."/>
            <person name="Kuo A."/>
            <person name="Lim J.H.P."/>
            <person name="Lipzen A."/>
            <person name="Nolan M."/>
            <person name="Ohm R.A."/>
            <person name="Tamas L."/>
            <person name="Grigoriev I.V."/>
            <person name="Spatafora J.W."/>
            <person name="Nagy L.G."/>
            <person name="Kovacs G.M."/>
        </authorList>
    </citation>
    <scope>NUCLEOTIDE SEQUENCE [LARGE SCALE GENOMIC DNA]</scope>
    <source>
        <strain evidence="4 5">DSE2036</strain>
    </source>
</reference>
<dbReference type="Gene3D" id="3.40.50.720">
    <property type="entry name" value="NAD(P)-binding Rossmann-like Domain"/>
    <property type="match status" value="1"/>
</dbReference>
<protein>
    <submittedName>
        <fullName evidence="4">NAD(P)-binding protein</fullName>
    </submittedName>
</protein>
<evidence type="ECO:0000256" key="2">
    <source>
        <dbReference type="ARBA" id="ARBA00022857"/>
    </source>
</evidence>
<sequence length="107" mass="11300">GKVVLITGATASIGFELSRILFDAGARVYMAARSPSKAETAITQIKKAHPIPKVPGGSLVFLKLDYADLATVKPCAEEFLSKETTLDVLFNNAGIASVPATERTKHG</sequence>
<evidence type="ECO:0000256" key="1">
    <source>
        <dbReference type="ARBA" id="ARBA00006484"/>
    </source>
</evidence>
<dbReference type="STRING" id="97972.A0A2V1E5U9"/>
<feature type="non-terminal residue" evidence="4">
    <location>
        <position position="1"/>
    </location>
</feature>
<keyword evidence="2" id="KW-0521">NADP</keyword>
<dbReference type="InterPro" id="IPR036291">
    <property type="entry name" value="NAD(P)-bd_dom_sf"/>
</dbReference>
<keyword evidence="5" id="KW-1185">Reference proteome</keyword>
<dbReference type="PRINTS" id="PR00081">
    <property type="entry name" value="GDHRDH"/>
</dbReference>
<dbReference type="Pfam" id="PF00106">
    <property type="entry name" value="adh_short"/>
    <property type="match status" value="1"/>
</dbReference>
<dbReference type="OrthoDB" id="191139at2759"/>
<keyword evidence="3" id="KW-0560">Oxidoreductase</keyword>
<accession>A0A2V1E5U9</accession>
<dbReference type="Proteomes" id="UP000244855">
    <property type="component" value="Unassembled WGS sequence"/>
</dbReference>
<gene>
    <name evidence="4" type="ORF">DM02DRAFT_467604</name>
</gene>
<organism evidence="4 5">
    <name type="scientific">Periconia macrospinosa</name>
    <dbReference type="NCBI Taxonomy" id="97972"/>
    <lineage>
        <taxon>Eukaryota</taxon>
        <taxon>Fungi</taxon>
        <taxon>Dikarya</taxon>
        <taxon>Ascomycota</taxon>
        <taxon>Pezizomycotina</taxon>
        <taxon>Dothideomycetes</taxon>
        <taxon>Pleosporomycetidae</taxon>
        <taxon>Pleosporales</taxon>
        <taxon>Massarineae</taxon>
        <taxon>Periconiaceae</taxon>
        <taxon>Periconia</taxon>
    </lineage>
</organism>
<dbReference type="InterPro" id="IPR002347">
    <property type="entry name" value="SDR_fam"/>
</dbReference>
<dbReference type="PANTHER" id="PTHR24320:SF236">
    <property type="entry name" value="SHORT-CHAIN DEHYDROGENASE-RELATED"/>
    <property type="match status" value="1"/>
</dbReference>
<dbReference type="AlphaFoldDB" id="A0A2V1E5U9"/>
<dbReference type="SUPFAM" id="SSF51735">
    <property type="entry name" value="NAD(P)-binding Rossmann-fold domains"/>
    <property type="match status" value="1"/>
</dbReference>
<evidence type="ECO:0000313" key="4">
    <source>
        <dbReference type="EMBL" id="PVI05469.1"/>
    </source>
</evidence>
<comment type="similarity">
    <text evidence="1">Belongs to the short-chain dehydrogenases/reductases (SDR) family.</text>
</comment>
<dbReference type="PANTHER" id="PTHR24320">
    <property type="entry name" value="RETINOL DEHYDROGENASE"/>
    <property type="match status" value="1"/>
</dbReference>
<evidence type="ECO:0000256" key="3">
    <source>
        <dbReference type="ARBA" id="ARBA00023002"/>
    </source>
</evidence>
<name>A0A2V1E5U9_9PLEO</name>
<dbReference type="EMBL" id="KZ805314">
    <property type="protein sequence ID" value="PVI05469.1"/>
    <property type="molecule type" value="Genomic_DNA"/>
</dbReference>
<proteinExistence type="inferred from homology"/>
<feature type="non-terminal residue" evidence="4">
    <location>
        <position position="107"/>
    </location>
</feature>